<dbReference type="VEuPathDB" id="TriTrypDB:C4B63_32g320"/>
<dbReference type="VEuPathDB" id="TriTrypDB:TcCLB.506801.100"/>
<organism evidence="5 7">
    <name type="scientific">Trypanosoma cruzi</name>
    <dbReference type="NCBI Taxonomy" id="5693"/>
    <lineage>
        <taxon>Eukaryota</taxon>
        <taxon>Discoba</taxon>
        <taxon>Euglenozoa</taxon>
        <taxon>Kinetoplastea</taxon>
        <taxon>Metakinetoplastina</taxon>
        <taxon>Trypanosomatida</taxon>
        <taxon>Trypanosomatidae</taxon>
        <taxon>Trypanosoma</taxon>
        <taxon>Schizotrypanum</taxon>
    </lineage>
</organism>
<dbReference type="VEuPathDB" id="TriTrypDB:TcYC6_0083210"/>
<keyword evidence="2" id="KW-0808">Transferase</keyword>
<feature type="domain" description="SET" evidence="4">
    <location>
        <begin position="371"/>
        <end position="473"/>
    </location>
</feature>
<dbReference type="EMBL" id="PRFA01000032">
    <property type="protein sequence ID" value="PWU93264.1"/>
    <property type="molecule type" value="Genomic_DNA"/>
</dbReference>
<comment type="caution">
    <text evidence="5">The sequence shown here is derived from an EMBL/GenBank/DDBJ whole genome shotgun (WGS) entry which is preliminary data.</text>
</comment>
<evidence type="ECO:0000256" key="1">
    <source>
        <dbReference type="ARBA" id="ARBA00022603"/>
    </source>
</evidence>
<sequence length="504" mass="55700">MAKLVEVREMGEECGVGTFTLQSFCTGDVLLEEAPVVFAQSYVSQRGPAGVRCCKGCGMIVATLSEECERLSCLARTMMQREFPVEGGTVSRHVNGDGDDGGVGASQEECEETQIPMVICSPHALHETLKEFAASNLFCHKVSMNDSDDHRNNGEESLLPGTGSMSGVRFCSDGCKERYLHELGGRFLSVLPTAGAEATLTSAATAIRTTSTTHNLQRPSANTIMCFAVTLDAATMEQTWPSKAHVLATLEYLVENFNERLLLILSLLARCLHDTLYGAFISSEELQGRFAEKVHDFVLRFAEGAARPLTEQQRAFLRFSWKCVCRWLDLCCQEETGAKAGPEPFLWLTLQLYLRCFWLLDANAHMFVVVSPLYSLLCLHVPTPQAVYQRGGENGELSRAPLGRQMDVLRELFRFVEPDAAHATGVALYDAATKINHSCVPSVRFVPTHGRVSAVVVALRDIEKGEEIRSSYIDLVAYTSRVERRGYLLSHYGFECDCSLCCQK</sequence>
<proteinExistence type="predicted"/>
<gene>
    <name evidence="5" type="ORF">C4B63_187g31</name>
    <name evidence="6" type="ORF">C4B63_32g320</name>
</gene>
<dbReference type="VEuPathDB" id="TriTrypDB:C4B63_187g31"/>
<dbReference type="EMBL" id="PRFA01000187">
    <property type="protein sequence ID" value="PWU85040.1"/>
    <property type="molecule type" value="Genomic_DNA"/>
</dbReference>
<dbReference type="GO" id="GO:0045814">
    <property type="term" value="P:negative regulation of gene expression, epigenetic"/>
    <property type="evidence" value="ECO:0007669"/>
    <property type="project" value="TreeGrafter"/>
</dbReference>
<dbReference type="VEuPathDB" id="TriTrypDB:TcCLB.511907.220"/>
<dbReference type="PANTHER" id="PTHR46402:SF2">
    <property type="entry name" value="HISTONE-LYSINE N-TRIMETHYLTRANSFERASE SMYD5"/>
    <property type="match status" value="1"/>
</dbReference>
<evidence type="ECO:0000313" key="7">
    <source>
        <dbReference type="Proteomes" id="UP000246121"/>
    </source>
</evidence>
<evidence type="ECO:0000259" key="4">
    <source>
        <dbReference type="PROSITE" id="PS50280"/>
    </source>
</evidence>
<dbReference type="VEuPathDB" id="TriTrypDB:TcG_08205"/>
<evidence type="ECO:0000313" key="6">
    <source>
        <dbReference type="EMBL" id="PWU93264.1"/>
    </source>
</evidence>
<dbReference type="VEuPathDB" id="TriTrypDB:BCY84_05090"/>
<dbReference type="Gene3D" id="2.170.270.10">
    <property type="entry name" value="SET domain"/>
    <property type="match status" value="1"/>
</dbReference>
<dbReference type="VEuPathDB" id="TriTrypDB:TCSYLVIO_007600"/>
<dbReference type="OrthoDB" id="1028014at2759"/>
<dbReference type="Proteomes" id="UP000246121">
    <property type="component" value="Unassembled WGS sequence"/>
</dbReference>
<dbReference type="Pfam" id="PF00856">
    <property type="entry name" value="SET"/>
    <property type="match status" value="1"/>
</dbReference>
<dbReference type="VEuPathDB" id="TriTrypDB:ECC02_004177"/>
<evidence type="ECO:0000256" key="3">
    <source>
        <dbReference type="ARBA" id="ARBA00022691"/>
    </source>
</evidence>
<dbReference type="PROSITE" id="PS50280">
    <property type="entry name" value="SET"/>
    <property type="match status" value="1"/>
</dbReference>
<evidence type="ECO:0000313" key="5">
    <source>
        <dbReference type="EMBL" id="PWU85040.1"/>
    </source>
</evidence>
<dbReference type="VEuPathDB" id="TriTrypDB:TCDM_11761"/>
<name>A0A2V2ULT6_TRYCR</name>
<evidence type="ECO:0000256" key="2">
    <source>
        <dbReference type="ARBA" id="ARBA00022679"/>
    </source>
</evidence>
<keyword evidence="1" id="KW-0489">Methyltransferase</keyword>
<dbReference type="CDD" id="cd20071">
    <property type="entry name" value="SET_SMYD"/>
    <property type="match status" value="1"/>
</dbReference>
<dbReference type="GO" id="GO:0032259">
    <property type="term" value="P:methylation"/>
    <property type="evidence" value="ECO:0007669"/>
    <property type="project" value="UniProtKB-KW"/>
</dbReference>
<dbReference type="InterPro" id="IPR001214">
    <property type="entry name" value="SET_dom"/>
</dbReference>
<dbReference type="VEuPathDB" id="TriTrypDB:TcBrA4_0010380"/>
<dbReference type="VEuPathDB" id="TriTrypDB:C3747_42g236"/>
<reference evidence="5 7" key="1">
    <citation type="journal article" date="2018" name="Microb. Genom.">
        <title>Expanding an expanded genome: long-read sequencing of Trypanosoma cruzi.</title>
        <authorList>
            <person name="Berna L."/>
            <person name="Rodriguez M."/>
            <person name="Chiribao M.L."/>
            <person name="Parodi-Talice A."/>
            <person name="Pita S."/>
            <person name="Rijo G."/>
            <person name="Alvarez-Valin F."/>
            <person name="Robello C."/>
        </authorList>
    </citation>
    <scope>NUCLEOTIDE SEQUENCE [LARGE SCALE GENOMIC DNA]</scope>
    <source>
        <strain evidence="5 7">Dm28c</strain>
    </source>
</reference>
<accession>A0A2V2ULT6</accession>
<keyword evidence="3" id="KW-0949">S-adenosyl-L-methionine</keyword>
<dbReference type="GO" id="GO:0042799">
    <property type="term" value="F:histone H4K20 methyltransferase activity"/>
    <property type="evidence" value="ECO:0007669"/>
    <property type="project" value="TreeGrafter"/>
</dbReference>
<protein>
    <recommendedName>
        <fullName evidence="4">SET domain-containing protein</fullName>
    </recommendedName>
</protein>
<dbReference type="SUPFAM" id="SSF82199">
    <property type="entry name" value="SET domain"/>
    <property type="match status" value="1"/>
</dbReference>
<dbReference type="VEuPathDB" id="TriTrypDB:TcCL_NonESM09090"/>
<dbReference type="AlphaFoldDB" id="A0A2V2ULT6"/>
<dbReference type="PANTHER" id="PTHR46402">
    <property type="entry name" value="SET AND MYND DOMAIN-CONTAINING PROTEIN 5"/>
    <property type="match status" value="1"/>
</dbReference>
<dbReference type="InterPro" id="IPR046341">
    <property type="entry name" value="SET_dom_sf"/>
</dbReference>
<dbReference type="VEuPathDB" id="TriTrypDB:Tc_MARK_211"/>